<protein>
    <submittedName>
        <fullName evidence="1">Uncharacterized protein</fullName>
    </submittedName>
</protein>
<dbReference type="GO" id="GO:0006313">
    <property type="term" value="P:DNA transposition"/>
    <property type="evidence" value="ECO:0007669"/>
    <property type="project" value="InterPro"/>
</dbReference>
<reference evidence="1" key="1">
    <citation type="journal article" date="2011" name="Environ. Microbiol.">
        <title>Genomic insights into the metabolic potential of the polycyclic aromatic hydrocarbon degrading sulfate-reducing Deltaproteobacterium N47.</title>
        <authorList>
            <person name="Bergmann F."/>
            <person name="Selesi D."/>
            <person name="Weinmaier T."/>
            <person name="Tischler P."/>
            <person name="Rattei T."/>
            <person name="Meckenstock R.U."/>
        </authorList>
    </citation>
    <scope>NUCLEOTIDE SEQUENCE</scope>
</reference>
<dbReference type="SUPFAM" id="SSF143422">
    <property type="entry name" value="Transposase IS200-like"/>
    <property type="match status" value="1"/>
</dbReference>
<evidence type="ECO:0000313" key="1">
    <source>
        <dbReference type="EMBL" id="CBX28531.1"/>
    </source>
</evidence>
<organism evidence="1">
    <name type="scientific">uncultured Desulfobacterium sp</name>
    <dbReference type="NCBI Taxonomy" id="201089"/>
    <lineage>
        <taxon>Bacteria</taxon>
        <taxon>Pseudomonadati</taxon>
        <taxon>Thermodesulfobacteriota</taxon>
        <taxon>Desulfobacteria</taxon>
        <taxon>Desulfobacterales</taxon>
        <taxon>Desulfobacteriaceae</taxon>
        <taxon>Desulfobacterium</taxon>
        <taxon>environmental samples</taxon>
    </lineage>
</organism>
<dbReference type="GO" id="GO:0003677">
    <property type="term" value="F:DNA binding"/>
    <property type="evidence" value="ECO:0007669"/>
    <property type="project" value="InterPro"/>
</dbReference>
<name>E1YD87_9BACT</name>
<sequence length="63" mass="7674">MRKHITRKERRGNGRRDIFLSDDDKNLFLSFIDQLSDWFDIEIFAYVLMDSHYHILLKTINTN</sequence>
<dbReference type="Gene3D" id="3.30.70.1290">
    <property type="entry name" value="Transposase IS200-like"/>
    <property type="match status" value="1"/>
</dbReference>
<dbReference type="AlphaFoldDB" id="E1YD87"/>
<dbReference type="GO" id="GO:0004803">
    <property type="term" value="F:transposase activity"/>
    <property type="evidence" value="ECO:0007669"/>
    <property type="project" value="InterPro"/>
</dbReference>
<dbReference type="InterPro" id="IPR036515">
    <property type="entry name" value="Transposase_17_sf"/>
</dbReference>
<accession>E1YD87</accession>
<gene>
    <name evidence="1" type="ORF">N47_G38550</name>
</gene>
<proteinExistence type="predicted"/>
<dbReference type="EMBL" id="FR695868">
    <property type="protein sequence ID" value="CBX28531.1"/>
    <property type="molecule type" value="Genomic_DNA"/>
</dbReference>